<protein>
    <recommendedName>
        <fullName evidence="3">Rotatin N-terminal domain-containing protein</fullName>
    </recommendedName>
</protein>
<keyword evidence="2" id="KW-1133">Transmembrane helix</keyword>
<dbReference type="GO" id="GO:0007099">
    <property type="term" value="P:centriole replication"/>
    <property type="evidence" value="ECO:0007669"/>
    <property type="project" value="TreeGrafter"/>
</dbReference>
<feature type="domain" description="Rotatin N-terminal" evidence="3">
    <location>
        <begin position="70"/>
        <end position="168"/>
    </location>
</feature>
<dbReference type="GO" id="GO:0010457">
    <property type="term" value="P:centriole-centriole cohesion"/>
    <property type="evidence" value="ECO:0007669"/>
    <property type="project" value="TreeGrafter"/>
</dbReference>
<feature type="region of interest" description="Disordered" evidence="1">
    <location>
        <begin position="172"/>
        <end position="194"/>
    </location>
</feature>
<dbReference type="Pfam" id="PF14726">
    <property type="entry name" value="RTTN_N"/>
    <property type="match status" value="1"/>
</dbReference>
<accession>A0A6L2Q9R5</accession>
<evidence type="ECO:0000256" key="1">
    <source>
        <dbReference type="SAM" id="MobiDB-lite"/>
    </source>
</evidence>
<feature type="transmembrane region" description="Helical" evidence="2">
    <location>
        <begin position="2019"/>
        <end position="2039"/>
    </location>
</feature>
<evidence type="ECO:0000313" key="4">
    <source>
        <dbReference type="EMBL" id="GFG40352.1"/>
    </source>
</evidence>
<dbReference type="InParanoid" id="A0A6L2Q9R5"/>
<reference evidence="5" key="1">
    <citation type="submission" date="2020-01" db="EMBL/GenBank/DDBJ databases">
        <title>Draft genome sequence of the Termite Coptotermes fromosanus.</title>
        <authorList>
            <person name="Itakura S."/>
            <person name="Yosikawa Y."/>
            <person name="Umezawa K."/>
        </authorList>
    </citation>
    <scope>NUCLEOTIDE SEQUENCE [LARGE SCALE GENOMIC DNA]</scope>
</reference>
<sequence>MEHMEDNEHQNINMGLSELGYLVISCNCSCKIVNPQQSISLAIYLSLLSHFGFVTEKACCTALYRHELEEIRLRALNSIVSKLEHGFVSEKELAAQKDLVVKLLDWFSFETCPEAEKVLNLIRRLIKADAGGTLHMQVKAQGGHRALDAVRTKLDPRLQCLIDEILNEVNRSELHSDPADTQDSSCPSTFGEQPNQIHVGMTVTQIYNEAQEPGSEDLQSSPVEVPQRSSHGYFTGGNAVPEARTVAHSRQPRCFKCLILPWQPLVATDRHVLLAVEESLASTADLPLILHTCQFFTDVMLRDFPAEVFLQRPPILKMFLELLDSDRRVCEAVAGCLYKLTAALCVRVHYYSDPGIANLKHAVVTTNLPYMFQVSKEASCSSEATEDPVLLQLQQWSLPQYCLLCLFHTVPHLGPSSGLQRENPALLAAELVYLFATCVKPSVWSSADPVAQEVSQHLKQVLILVGEVLEKYRSVGVKEEVNRLTYLQLLALARKLLVTAVPVPIADSILHAKLKNALSRSLIDLSVIALFPEVHADILQYVKAFQTSPDADYFLKYETAMTICASMKAAVRFLKNHDKLERESFEVLDESLPSLSFHGNLDVVRNCVEIAVNKLYHMSLDDTGWKVVTGVILKLLAHADPHVKLEMYSCCHKYVVAVLGVQQVSRMSVGSSRPLDFLRDTAVLIEIISHGAASTDKKIQQYSEEILIHLLKSKFILTEPGWQQFLECLIPALPLLQCYADQTTSLGRAIVKIFDPQTSQSIHLPRGEVLKGNLRLLFCSDPLTREEAISRITWLMAREERSYEKLPDFSSLRGLLLNSVCLIDRPVDLGQRRTQQHFYQVSNLCQVVELLRCKGIEPVVRRSAVTQISVMLEDSNLHDQFLKQDGLNMILDILHKALPCICTVEMTGDLLKHEDCYALLRLCWNVEWFGGLEVILSWSEVPPTFDTVKEGKVLGFAEELKLLEGDLSCLKATAVAHRCKQHLYDIQNATTHQAVLKSLTCVTGYLALHVLVNGKVNGQMKSTSNFFNASQLQSFDWWHGLPWAETFKRFLSIPPACPEDQQLLVSVLKLLRLYLNTCWRSERGAGEQEYQPCWVTKLLKDSTQPLPNLLLRLADTSGGTDGDNVVLKELCREILQLVQECSVRERKLEGTGNAVLKKSDEDDTSSKSGSWIHIIRAVTHNLTFSDTQHFYNLAFLDWMLSCLAHLTSMPGWSDHIDGSIHQLWSEQISCLVELVTAFHCGKGGDSLASFMGLSITRSAVLCMNHLLCEMQHSTNSKGWETTWLCCLGAETHAAGHANLTWLPPLWLSRDPVVRSAALQLVAGFCSSRRGCSQLLSGLPTIAGGVWGAGLSFLLDHEEACLVREQAAAVLTNVTSYSISTSGGGTALSQSLQSLLSQCNFYGEIAKLLSWLYMGSTVDPSGVNGANGWTVESLWDGQVPPDTELQPHQWALLYDSIKCIKMATGSSAPTESSQFEPHVKTTPGLVKTVCWLLGNMIAVNPDDSLRHIHGFGLIRLLLSCLVTGVPQEYGHTSNVLLYVDVLEMYTGICCVLSRCVSMDEACHSTILHTRDSVQSLLALLDPIIYSTHSAQFVFLRNRLWSELFQLFSALLSGKQGFETVRDALFQCGPWQYFATLMIAIESDLSSNLHHSALTCLTSLLSHEIRTRSLSEEIHDVQNLLDGSFPVPEEEDHHTTQYKLLKRLVLPLQQASSHHNSSGLPSIRTEPEGAIAKNQTIGAELCSLLLQQYEIHKLMQGSAGQRSGTKGRMLVTCALSSLLAVSGEAKKVALQQGLLETLVIQLRELHIKLSLESAESLRRISDKKRVCPVLRDVAVLIAVLTNFLNGDSNVKVAAAEIGLADLVHKLWVWCCALSSLLEAALKMLSTFTTSCLSATQSLAMTTTVLGIGLRKTPSSLSLLHEIVSLIHREMEAVNRVHEAGILSLSFQVLKNSCQSQECRNVIAKSNLFQCLTKIHPSVTKKQRHWEAVELMWLQFLSDFTFHSEGQQAVPKVDHSHLDSCGLYIMFNFGFCILPLCVLTLLQQFTANCS</sequence>
<evidence type="ECO:0000313" key="5">
    <source>
        <dbReference type="Proteomes" id="UP000502823"/>
    </source>
</evidence>
<gene>
    <name evidence="4" type="ORF">Cfor_01268</name>
</gene>
<keyword evidence="2" id="KW-0812">Transmembrane</keyword>
<comment type="caution">
    <text evidence="4">The sequence shown here is derived from an EMBL/GenBank/DDBJ whole genome shotgun (WGS) entry which is preliminary data.</text>
</comment>
<organism evidence="4 5">
    <name type="scientific">Coptotermes formosanus</name>
    <name type="common">Formosan subterranean termite</name>
    <dbReference type="NCBI Taxonomy" id="36987"/>
    <lineage>
        <taxon>Eukaryota</taxon>
        <taxon>Metazoa</taxon>
        <taxon>Ecdysozoa</taxon>
        <taxon>Arthropoda</taxon>
        <taxon>Hexapoda</taxon>
        <taxon>Insecta</taxon>
        <taxon>Pterygota</taxon>
        <taxon>Neoptera</taxon>
        <taxon>Polyneoptera</taxon>
        <taxon>Dictyoptera</taxon>
        <taxon>Blattodea</taxon>
        <taxon>Blattoidea</taxon>
        <taxon>Termitoidae</taxon>
        <taxon>Rhinotermitidae</taxon>
        <taxon>Coptotermes</taxon>
    </lineage>
</organism>
<dbReference type="SUPFAM" id="SSF48371">
    <property type="entry name" value="ARM repeat"/>
    <property type="match status" value="2"/>
</dbReference>
<dbReference type="InterPro" id="IPR030791">
    <property type="entry name" value="Rotatin"/>
</dbReference>
<name>A0A6L2Q9R5_COPFO</name>
<dbReference type="GO" id="GO:0005813">
    <property type="term" value="C:centrosome"/>
    <property type="evidence" value="ECO:0007669"/>
    <property type="project" value="InterPro"/>
</dbReference>
<dbReference type="GO" id="GO:0032053">
    <property type="term" value="P:ciliary basal body organization"/>
    <property type="evidence" value="ECO:0007669"/>
    <property type="project" value="TreeGrafter"/>
</dbReference>
<dbReference type="InterPro" id="IPR029249">
    <property type="entry name" value="Rotatin_N"/>
</dbReference>
<dbReference type="PANTHER" id="PTHR31691">
    <property type="entry name" value="ROTATIN"/>
    <property type="match status" value="1"/>
</dbReference>
<dbReference type="OrthoDB" id="428850at2759"/>
<feature type="compositionally biased region" description="Polar residues" evidence="1">
    <location>
        <begin position="179"/>
        <end position="194"/>
    </location>
</feature>
<dbReference type="InterPro" id="IPR016024">
    <property type="entry name" value="ARM-type_fold"/>
</dbReference>
<keyword evidence="2" id="KW-0472">Membrane</keyword>
<dbReference type="Proteomes" id="UP000502823">
    <property type="component" value="Unassembled WGS sequence"/>
</dbReference>
<evidence type="ECO:0000259" key="3">
    <source>
        <dbReference type="Pfam" id="PF14726"/>
    </source>
</evidence>
<keyword evidence="5" id="KW-1185">Reference proteome</keyword>
<dbReference type="EMBL" id="BLKM01001878">
    <property type="protein sequence ID" value="GFG40352.1"/>
    <property type="molecule type" value="Genomic_DNA"/>
</dbReference>
<proteinExistence type="predicted"/>
<feature type="compositionally biased region" description="Polar residues" evidence="1">
    <location>
        <begin position="217"/>
        <end position="232"/>
    </location>
</feature>
<evidence type="ECO:0000256" key="2">
    <source>
        <dbReference type="SAM" id="Phobius"/>
    </source>
</evidence>
<feature type="region of interest" description="Disordered" evidence="1">
    <location>
        <begin position="212"/>
        <end position="236"/>
    </location>
</feature>
<dbReference type="GO" id="GO:0005814">
    <property type="term" value="C:centriole"/>
    <property type="evidence" value="ECO:0007669"/>
    <property type="project" value="TreeGrafter"/>
</dbReference>
<dbReference type="GO" id="GO:0036064">
    <property type="term" value="C:ciliary basal body"/>
    <property type="evidence" value="ECO:0007669"/>
    <property type="project" value="InterPro"/>
</dbReference>
<dbReference type="PANTHER" id="PTHR31691:SF1">
    <property type="entry name" value="ROTATIN"/>
    <property type="match status" value="1"/>
</dbReference>